<evidence type="ECO:0000259" key="1">
    <source>
        <dbReference type="Pfam" id="PF14082"/>
    </source>
</evidence>
<evidence type="ECO:0000313" key="2">
    <source>
        <dbReference type="EMBL" id="NEV14623.1"/>
    </source>
</evidence>
<dbReference type="InterPro" id="IPR025359">
    <property type="entry name" value="SduA_C"/>
</dbReference>
<name>A0A6P1CFS7_RHITR</name>
<comment type="caution">
    <text evidence="2">The sequence shown here is derived from an EMBL/GenBank/DDBJ whole genome shotgun (WGS) entry which is preliminary data.</text>
</comment>
<feature type="domain" description="Shedu protein SduA C-terminal" evidence="1">
    <location>
        <begin position="7"/>
        <end position="103"/>
    </location>
</feature>
<sequence length="114" mass="13408">MFQQRRAGRSGTWRFSGEFMDAVSQVLEQKAGWFIQGQTGQNFDKTGNRRMTARTRDPKAILVIGRGRDIEGDGTSRDAEVRRDTFELFRRYTRNLDIVTFDEWLDRARFIPRD</sequence>
<organism evidence="2 3">
    <name type="scientific">Rhizobium tropici</name>
    <dbReference type="NCBI Taxonomy" id="398"/>
    <lineage>
        <taxon>Bacteria</taxon>
        <taxon>Pseudomonadati</taxon>
        <taxon>Pseudomonadota</taxon>
        <taxon>Alphaproteobacteria</taxon>
        <taxon>Hyphomicrobiales</taxon>
        <taxon>Rhizobiaceae</taxon>
        <taxon>Rhizobium/Agrobacterium group</taxon>
        <taxon>Rhizobium</taxon>
    </lineage>
</organism>
<dbReference type="AlphaFoldDB" id="A0A6P1CFS7"/>
<dbReference type="EMBL" id="JAADZA010000048">
    <property type="protein sequence ID" value="NEV14623.1"/>
    <property type="molecule type" value="Genomic_DNA"/>
</dbReference>
<dbReference type="Pfam" id="PF14082">
    <property type="entry name" value="SduA_C"/>
    <property type="match status" value="1"/>
</dbReference>
<geneLocation type="plasmid" evidence="2">
    <name>pA12b</name>
</geneLocation>
<reference evidence="2 3" key="1">
    <citation type="submission" date="2020-02" db="EMBL/GenBank/DDBJ databases">
        <title>Draft genome sequence of Rhizobium tropici.</title>
        <authorList>
            <person name="Khayi S."/>
            <person name="Jemo M."/>
        </authorList>
    </citation>
    <scope>NUCLEOTIDE SEQUENCE [LARGE SCALE GENOMIC DNA]</scope>
    <source>
        <strain evidence="2 3">A12</strain>
        <plasmid evidence="2">pA12b</plasmid>
    </source>
</reference>
<dbReference type="Proteomes" id="UP000471190">
    <property type="component" value="Unassembled WGS sequence"/>
</dbReference>
<accession>A0A6P1CFS7</accession>
<protein>
    <submittedName>
        <fullName evidence="2">DUF4263 domain-containing protein</fullName>
    </submittedName>
</protein>
<proteinExistence type="predicted"/>
<gene>
    <name evidence="2" type="ORF">GXW80_26960</name>
</gene>
<keyword evidence="2" id="KW-0614">Plasmid</keyword>
<evidence type="ECO:0000313" key="3">
    <source>
        <dbReference type="Proteomes" id="UP000471190"/>
    </source>
</evidence>